<gene>
    <name evidence="2" type="ORF">OH136_14040</name>
</gene>
<keyword evidence="3" id="KW-1185">Reference proteome</keyword>
<evidence type="ECO:0000256" key="1">
    <source>
        <dbReference type="SAM" id="SignalP"/>
    </source>
</evidence>
<dbReference type="Proteomes" id="UP001208041">
    <property type="component" value="Unassembled WGS sequence"/>
</dbReference>
<dbReference type="EMBL" id="JAOYFC010000003">
    <property type="protein sequence ID" value="MCV6825678.1"/>
    <property type="molecule type" value="Genomic_DNA"/>
</dbReference>
<organism evidence="2 3">
    <name type="scientific">Halocynthiibacter halioticoli</name>
    <dbReference type="NCBI Taxonomy" id="2986804"/>
    <lineage>
        <taxon>Bacteria</taxon>
        <taxon>Pseudomonadati</taxon>
        <taxon>Pseudomonadota</taxon>
        <taxon>Alphaproteobacteria</taxon>
        <taxon>Rhodobacterales</taxon>
        <taxon>Paracoccaceae</taxon>
        <taxon>Halocynthiibacter</taxon>
    </lineage>
</organism>
<protein>
    <recommendedName>
        <fullName evidence="4">Lipoprotein</fullName>
    </recommendedName>
</protein>
<dbReference type="AlphaFoldDB" id="A0AAE3J0S9"/>
<keyword evidence="1" id="KW-0732">Signal</keyword>
<proteinExistence type="predicted"/>
<reference evidence="2" key="1">
    <citation type="submission" date="2022-10" db="EMBL/GenBank/DDBJ databases">
        <authorList>
            <person name="Yue Y."/>
        </authorList>
    </citation>
    <scope>NUCLEOTIDE SEQUENCE</scope>
    <source>
        <strain evidence="2">Z654</strain>
    </source>
</reference>
<feature type="signal peptide" evidence="1">
    <location>
        <begin position="1"/>
        <end position="19"/>
    </location>
</feature>
<sequence>MMKHIVFTLALLCAAPASAACYADYKAKRDDPLRLHYGVVELAEKNCKKAKAGDAISNRISKDGWTLLTVISVFDQSGLNAKKESAGDYFLRY</sequence>
<dbReference type="RefSeq" id="WP_263954612.1">
    <property type="nucleotide sequence ID" value="NZ_JAOYFC010000003.1"/>
</dbReference>
<comment type="caution">
    <text evidence="2">The sequence shown here is derived from an EMBL/GenBank/DDBJ whole genome shotgun (WGS) entry which is preliminary data.</text>
</comment>
<accession>A0AAE3J0S9</accession>
<dbReference type="PROSITE" id="PS51257">
    <property type="entry name" value="PROKAR_LIPOPROTEIN"/>
    <property type="match status" value="1"/>
</dbReference>
<name>A0AAE3J0S9_9RHOB</name>
<evidence type="ECO:0000313" key="2">
    <source>
        <dbReference type="EMBL" id="MCV6825678.1"/>
    </source>
</evidence>
<evidence type="ECO:0008006" key="4">
    <source>
        <dbReference type="Google" id="ProtNLM"/>
    </source>
</evidence>
<evidence type="ECO:0000313" key="3">
    <source>
        <dbReference type="Proteomes" id="UP001208041"/>
    </source>
</evidence>
<feature type="chain" id="PRO_5042225245" description="Lipoprotein" evidence="1">
    <location>
        <begin position="20"/>
        <end position="93"/>
    </location>
</feature>